<evidence type="ECO:0000256" key="7">
    <source>
        <dbReference type="ARBA" id="ARBA00023128"/>
    </source>
</evidence>
<comment type="function">
    <text evidence="9">Has a role in mitochondrial fission.</text>
</comment>
<dbReference type="CDD" id="cd12212">
    <property type="entry name" value="Fis1"/>
    <property type="match status" value="1"/>
</dbReference>
<comment type="domain">
    <text evidence="9">The C-terminus is required for mitochondrial localization, while the N-terminus is necessary for mitochondrial fission.</text>
</comment>
<dbReference type="GO" id="GO:0016559">
    <property type="term" value="P:peroxisome fission"/>
    <property type="evidence" value="ECO:0007669"/>
    <property type="project" value="TreeGrafter"/>
</dbReference>
<evidence type="ECO:0000256" key="6">
    <source>
        <dbReference type="ARBA" id="ARBA00022989"/>
    </source>
</evidence>
<dbReference type="Gene3D" id="1.25.40.10">
    <property type="entry name" value="Tetratricopeptide repeat domain"/>
    <property type="match status" value="1"/>
</dbReference>
<evidence type="ECO:0000256" key="4">
    <source>
        <dbReference type="ARBA" id="ARBA00022692"/>
    </source>
</evidence>
<protein>
    <recommendedName>
        <fullName evidence="3 9">Mitochondrial fission 1 protein</fullName>
    </recommendedName>
</protein>
<keyword evidence="6 10" id="KW-1133">Transmembrane helix</keyword>
<evidence type="ECO:0000313" key="12">
    <source>
        <dbReference type="Proteomes" id="UP000267251"/>
    </source>
</evidence>
<dbReference type="InterPro" id="IPR028061">
    <property type="entry name" value="Fis1_TPR_C"/>
</dbReference>
<keyword evidence="5 9" id="KW-1000">Mitochondrion outer membrane</keyword>
<evidence type="ECO:0000256" key="5">
    <source>
        <dbReference type="ARBA" id="ARBA00022787"/>
    </source>
</evidence>
<dbReference type="InterPro" id="IPR011990">
    <property type="entry name" value="TPR-like_helical_dom_sf"/>
</dbReference>
<reference evidence="12" key="1">
    <citation type="journal article" date="2018" name="Nat. Microbiol.">
        <title>Leveraging single-cell genomics to expand the fungal tree of life.</title>
        <authorList>
            <person name="Ahrendt S.R."/>
            <person name="Quandt C.A."/>
            <person name="Ciobanu D."/>
            <person name="Clum A."/>
            <person name="Salamov A."/>
            <person name="Andreopoulos B."/>
            <person name="Cheng J.F."/>
            <person name="Woyke T."/>
            <person name="Pelin A."/>
            <person name="Henrissat B."/>
            <person name="Reynolds N.K."/>
            <person name="Benny G.L."/>
            <person name="Smith M.E."/>
            <person name="James T.Y."/>
            <person name="Grigoriev I.V."/>
        </authorList>
    </citation>
    <scope>NUCLEOTIDE SEQUENCE [LARGE SCALE GENOMIC DNA]</scope>
</reference>
<organism evidence="11 12">
    <name type="scientific">Piptocephalis cylindrospora</name>
    <dbReference type="NCBI Taxonomy" id="1907219"/>
    <lineage>
        <taxon>Eukaryota</taxon>
        <taxon>Fungi</taxon>
        <taxon>Fungi incertae sedis</taxon>
        <taxon>Zoopagomycota</taxon>
        <taxon>Zoopagomycotina</taxon>
        <taxon>Zoopagomycetes</taxon>
        <taxon>Zoopagales</taxon>
        <taxon>Piptocephalidaceae</taxon>
        <taxon>Piptocephalis</taxon>
    </lineage>
</organism>
<evidence type="ECO:0000256" key="1">
    <source>
        <dbReference type="ARBA" id="ARBA00004572"/>
    </source>
</evidence>
<dbReference type="Proteomes" id="UP000267251">
    <property type="component" value="Unassembled WGS sequence"/>
</dbReference>
<accession>A0A4V1IXN9</accession>
<dbReference type="GO" id="GO:0000422">
    <property type="term" value="P:autophagy of mitochondrion"/>
    <property type="evidence" value="ECO:0007669"/>
    <property type="project" value="TreeGrafter"/>
</dbReference>
<keyword evidence="4 10" id="KW-0812">Transmembrane</keyword>
<dbReference type="PANTHER" id="PTHR13247">
    <property type="entry name" value="TETRATRICOPEPTIDE REPEAT PROTEIN 11 TPR REPEAT PROTEIN 11"/>
    <property type="match status" value="1"/>
</dbReference>
<dbReference type="Pfam" id="PF14852">
    <property type="entry name" value="Fis1_TPR_N"/>
    <property type="match status" value="1"/>
</dbReference>
<name>A0A4V1IXN9_9FUNG</name>
<evidence type="ECO:0000256" key="3">
    <source>
        <dbReference type="ARBA" id="ARBA00014314"/>
    </source>
</evidence>
<dbReference type="AlphaFoldDB" id="A0A4V1IXN9"/>
<comment type="similarity">
    <text evidence="2 9">Belongs to the FIS1 family.</text>
</comment>
<evidence type="ECO:0000256" key="10">
    <source>
        <dbReference type="SAM" id="Phobius"/>
    </source>
</evidence>
<proteinExistence type="inferred from homology"/>
<dbReference type="InterPro" id="IPR033745">
    <property type="entry name" value="Fis1_cytosol"/>
</dbReference>
<keyword evidence="12" id="KW-1185">Reference proteome</keyword>
<gene>
    <name evidence="11" type="ORF">BJ684DRAFT_21699</name>
</gene>
<evidence type="ECO:0000256" key="2">
    <source>
        <dbReference type="ARBA" id="ARBA00008937"/>
    </source>
</evidence>
<dbReference type="InterPro" id="IPR016543">
    <property type="entry name" value="Fis1"/>
</dbReference>
<evidence type="ECO:0000313" key="11">
    <source>
        <dbReference type="EMBL" id="RKP11719.1"/>
    </source>
</evidence>
<keyword evidence="8 9" id="KW-0472">Membrane</keyword>
<evidence type="ECO:0000256" key="9">
    <source>
        <dbReference type="PIRNR" id="PIRNR008835"/>
    </source>
</evidence>
<evidence type="ECO:0000256" key="8">
    <source>
        <dbReference type="ARBA" id="ARBA00023136"/>
    </source>
</evidence>
<dbReference type="InterPro" id="IPR028058">
    <property type="entry name" value="Fis1_TPR_N"/>
</dbReference>
<dbReference type="PIRSF" id="PIRSF008835">
    <property type="entry name" value="TPR_repeat_11_Fis1"/>
    <property type="match status" value="1"/>
</dbReference>
<dbReference type="GO" id="GO:0000266">
    <property type="term" value="P:mitochondrial fission"/>
    <property type="evidence" value="ECO:0007669"/>
    <property type="project" value="UniProtKB-UniRule"/>
</dbReference>
<feature type="transmembrane region" description="Helical" evidence="10">
    <location>
        <begin position="126"/>
        <end position="147"/>
    </location>
</feature>
<comment type="subcellular location">
    <subcellularLocation>
        <location evidence="1">Mitochondrion outer membrane</location>
        <topology evidence="1">Single-pass membrane protein</topology>
    </subcellularLocation>
</comment>
<keyword evidence="7 9" id="KW-0496">Mitochondrion</keyword>
<dbReference type="GO" id="GO:0005778">
    <property type="term" value="C:peroxisomal membrane"/>
    <property type="evidence" value="ECO:0007669"/>
    <property type="project" value="TreeGrafter"/>
</dbReference>
<dbReference type="Pfam" id="PF14853">
    <property type="entry name" value="Fis1_TPR_C"/>
    <property type="match status" value="1"/>
</dbReference>
<dbReference type="EMBL" id="KZ988697">
    <property type="protein sequence ID" value="RKP11719.1"/>
    <property type="molecule type" value="Genomic_DNA"/>
</dbReference>
<sequence>MPAELPHIGEVEASLTPSELAVLRRQYEREQPKPSAQTCFNYAWGLVKSGKRQDQLMGVQLLSQVWKDQPERARECLYYLALGHHKLGAHLEARKYNDALLSLEPENRQAQELRTIIDYRVTREGLMGMTIVGGLIIGAGIVIAQVFRRS</sequence>
<dbReference type="SUPFAM" id="SSF48452">
    <property type="entry name" value="TPR-like"/>
    <property type="match status" value="1"/>
</dbReference>
<dbReference type="GO" id="GO:0005741">
    <property type="term" value="C:mitochondrial outer membrane"/>
    <property type="evidence" value="ECO:0007669"/>
    <property type="project" value="UniProtKB-SubCell"/>
</dbReference>
<dbReference type="OrthoDB" id="421154at2759"/>
<dbReference type="PANTHER" id="PTHR13247:SF0">
    <property type="entry name" value="MITOCHONDRIAL FISSION 1 PROTEIN"/>
    <property type="match status" value="1"/>
</dbReference>